<keyword evidence="1 4" id="KW-0732">Signal</keyword>
<keyword evidence="9" id="KW-1185">Reference proteome</keyword>
<reference evidence="7 9" key="2">
    <citation type="journal article" date="2019" name="Science, e1252229">
        <title>Invertible promoters mediate bacterial phase variation, antibiotic resistance, and host adaptation in the gut.</title>
        <authorList>
            <person name="Jiang X."/>
            <person name="Hall A.B."/>
            <person name="Arthur T.D."/>
            <person name="Plichta D.R."/>
            <person name="Covington C.T."/>
            <person name="Poyet M."/>
            <person name="Crothers J."/>
            <person name="Moses P.L."/>
            <person name="Tolonen A.C."/>
            <person name="Vlamakis H."/>
            <person name="Alm E.J."/>
            <person name="Xavier R.J."/>
        </authorList>
    </citation>
    <scope>NUCLEOTIDE SEQUENCE [LARGE SCALE GENOMIC DNA]</scope>
    <source>
        <strain evidence="9">bf_0095</strain>
        <strain evidence="7">Bf_0095</strain>
    </source>
</reference>
<dbReference type="EMBL" id="RCXO01000044">
    <property type="protein sequence ID" value="RYT75172.1"/>
    <property type="molecule type" value="Genomic_DNA"/>
</dbReference>
<dbReference type="RefSeq" id="WP_007667349.1">
    <property type="nucleotide sequence ID" value="NZ_CABMMK010000002.1"/>
</dbReference>
<proteinExistence type="predicted"/>
<protein>
    <recommendedName>
        <fullName evidence="5">Calx-beta domain-containing protein</fullName>
    </recommendedName>
</protein>
<sequence length="291" mass="31844">MKYLNIYLLALLTIFIVGCSDDDPAMNSASTTVSFTQSEVTFNENAGIVKVPLTIEGERNGMIKVTFKVEDGSAIVNEHYIVTTTTVYIPTDANDTFGCEIRLLDDGMTENDDRNLKVTIENVEGAQTGATSTCNVILKDVDKNPYFKLMGTWTFNAVKATDGSAVSFTVTISDGGDEANLEKSYVFNGFTDGKGYDATIPWTVDYNKASETLSVVQGPTYAKYNFGFVGEVRVCPMDLTAALSKSLEGTWNETFDRIDFDPNGIIGVGVFDSGEYAGYWAVYAECYMVKK</sequence>
<dbReference type="GO" id="GO:0007154">
    <property type="term" value="P:cell communication"/>
    <property type="evidence" value="ECO:0007669"/>
    <property type="project" value="InterPro"/>
</dbReference>
<evidence type="ECO:0000256" key="3">
    <source>
        <dbReference type="ARBA" id="ARBA00022837"/>
    </source>
</evidence>
<evidence type="ECO:0000256" key="4">
    <source>
        <dbReference type="SAM" id="SignalP"/>
    </source>
</evidence>
<dbReference type="Pfam" id="PF03160">
    <property type="entry name" value="Calx-beta"/>
    <property type="match status" value="1"/>
</dbReference>
<dbReference type="OrthoDB" id="1037582at2"/>
<dbReference type="SUPFAM" id="SSF141072">
    <property type="entry name" value="CalX-like"/>
    <property type="match status" value="1"/>
</dbReference>
<name>A0A412P8L9_9BACE</name>
<dbReference type="SMART" id="SM00237">
    <property type="entry name" value="Calx_beta"/>
    <property type="match status" value="1"/>
</dbReference>
<dbReference type="InterPro" id="IPR038081">
    <property type="entry name" value="CalX-like_sf"/>
</dbReference>
<gene>
    <name evidence="6" type="ORF">DWX27_11270</name>
    <name evidence="7" type="ORF">EAJ06_22055</name>
</gene>
<dbReference type="EMBL" id="QRWT01000010">
    <property type="protein sequence ID" value="RGT51799.1"/>
    <property type="molecule type" value="Genomic_DNA"/>
</dbReference>
<organism evidence="7 9">
    <name type="scientific">Bacteroides intestinalis</name>
    <dbReference type="NCBI Taxonomy" id="329854"/>
    <lineage>
        <taxon>Bacteria</taxon>
        <taxon>Pseudomonadati</taxon>
        <taxon>Bacteroidota</taxon>
        <taxon>Bacteroidia</taxon>
        <taxon>Bacteroidales</taxon>
        <taxon>Bacteroidaceae</taxon>
        <taxon>Bacteroides</taxon>
    </lineage>
</organism>
<dbReference type="AlphaFoldDB" id="A0A412P8L9"/>
<evidence type="ECO:0000256" key="2">
    <source>
        <dbReference type="ARBA" id="ARBA00022737"/>
    </source>
</evidence>
<keyword evidence="2" id="KW-0677">Repeat</keyword>
<dbReference type="Proteomes" id="UP000291191">
    <property type="component" value="Unassembled WGS sequence"/>
</dbReference>
<evidence type="ECO:0000313" key="7">
    <source>
        <dbReference type="EMBL" id="RYT75172.1"/>
    </source>
</evidence>
<evidence type="ECO:0000256" key="1">
    <source>
        <dbReference type="ARBA" id="ARBA00022729"/>
    </source>
</evidence>
<evidence type="ECO:0000313" key="8">
    <source>
        <dbReference type="Proteomes" id="UP000284772"/>
    </source>
</evidence>
<evidence type="ECO:0000313" key="6">
    <source>
        <dbReference type="EMBL" id="RGT51799.1"/>
    </source>
</evidence>
<dbReference type="InterPro" id="IPR003644">
    <property type="entry name" value="Calx_beta"/>
</dbReference>
<evidence type="ECO:0000259" key="5">
    <source>
        <dbReference type="SMART" id="SM00237"/>
    </source>
</evidence>
<dbReference type="GeneID" id="26161848"/>
<dbReference type="Proteomes" id="UP000284772">
    <property type="component" value="Unassembled WGS sequence"/>
</dbReference>
<reference evidence="6 8" key="1">
    <citation type="submission" date="2018-08" db="EMBL/GenBank/DDBJ databases">
        <title>A genome reference for cultivated species of the human gut microbiota.</title>
        <authorList>
            <person name="Zou Y."/>
            <person name="Xue W."/>
            <person name="Luo G."/>
        </authorList>
    </citation>
    <scope>NUCLEOTIDE SEQUENCE [LARGE SCALE GENOMIC DNA]</scope>
    <source>
        <strain evidence="6 8">AF19-10AC</strain>
    </source>
</reference>
<dbReference type="PROSITE" id="PS51257">
    <property type="entry name" value="PROKAR_LIPOPROTEIN"/>
    <property type="match status" value="1"/>
</dbReference>
<keyword evidence="3" id="KW-0106">Calcium</keyword>
<dbReference type="Gene3D" id="2.60.40.2030">
    <property type="match status" value="1"/>
</dbReference>
<feature type="chain" id="PRO_5044602153" description="Calx-beta domain-containing protein" evidence="4">
    <location>
        <begin position="20"/>
        <end position="291"/>
    </location>
</feature>
<feature type="domain" description="Calx-beta" evidence="5">
    <location>
        <begin position="15"/>
        <end position="121"/>
    </location>
</feature>
<feature type="signal peptide" evidence="4">
    <location>
        <begin position="1"/>
        <end position="19"/>
    </location>
</feature>
<evidence type="ECO:0000313" key="9">
    <source>
        <dbReference type="Proteomes" id="UP000291191"/>
    </source>
</evidence>
<accession>A0A412P8L9</accession>
<comment type="caution">
    <text evidence="7">The sequence shown here is derived from an EMBL/GenBank/DDBJ whole genome shotgun (WGS) entry which is preliminary data.</text>
</comment>
<dbReference type="GO" id="GO:0016020">
    <property type="term" value="C:membrane"/>
    <property type="evidence" value="ECO:0007669"/>
    <property type="project" value="InterPro"/>
</dbReference>